<dbReference type="SUPFAM" id="SSF56059">
    <property type="entry name" value="Glutathione synthetase ATP-binding domain-like"/>
    <property type="match status" value="1"/>
</dbReference>
<reference evidence="2 3" key="1">
    <citation type="submission" date="2020-07" db="EMBL/GenBank/DDBJ databases">
        <title>Bacterium isolated from marine sediment.</title>
        <authorList>
            <person name="Shang D."/>
        </authorList>
    </citation>
    <scope>NUCLEOTIDE SEQUENCE [LARGE SCALE GENOMIC DNA]</scope>
    <source>
        <strain evidence="2 3">F6074</strain>
    </source>
</reference>
<dbReference type="Proteomes" id="UP000541857">
    <property type="component" value="Unassembled WGS sequence"/>
</dbReference>
<proteinExistence type="predicted"/>
<feature type="domain" description="Alpha-L-glutamate ligase-related protein ATP-grasp" evidence="1">
    <location>
        <begin position="79"/>
        <end position="332"/>
    </location>
</feature>
<keyword evidence="3" id="KW-1185">Reference proteome</keyword>
<evidence type="ECO:0000313" key="2">
    <source>
        <dbReference type="EMBL" id="MBA6153390.1"/>
    </source>
</evidence>
<accession>A0A7W2M625</accession>
<dbReference type="Pfam" id="PF14397">
    <property type="entry name" value="ATPgrasp_ST"/>
    <property type="match status" value="1"/>
</dbReference>
<comment type="caution">
    <text evidence="2">The sequence shown here is derived from an EMBL/GenBank/DDBJ whole genome shotgun (WGS) entry which is preliminary data.</text>
</comment>
<evidence type="ECO:0000259" key="1">
    <source>
        <dbReference type="Pfam" id="PF14397"/>
    </source>
</evidence>
<protein>
    <submittedName>
        <fullName evidence="2">Hexapeptide transferase</fullName>
    </submittedName>
</protein>
<dbReference type="GO" id="GO:0016740">
    <property type="term" value="F:transferase activity"/>
    <property type="evidence" value="ECO:0007669"/>
    <property type="project" value="UniProtKB-KW"/>
</dbReference>
<keyword evidence="2" id="KW-0808">Transferase</keyword>
<sequence>MNRTLYLGYYFKQMKWDLLKKFLTHTSQLTGRSKTQLLLASIRDVYKYNISILEYFQFGFYNKTAEEKQFWAGTGTVYEFQKLANPPKQRVILDDKRLFYSNYKEFFKHQMYTLEELESDKGLVDRIYASNARIVLKESSGKAGGGIKILETSEIEASNLLSFMKQNRFGVLETYVKQHAKIQELSPSAVNTVRIFTQIRNDGTYEILGCRMRISVDSPVDNMAAGNLAAPVDVNTGVITGPGVYSDITKLPQEKHPITGIDILGFQIPYWEEILEMTEKAALKHPQNKSIGWDIVVTDDGPGFIEGNHDWCKLVWQLPVNKGLKPMLENYKNL</sequence>
<dbReference type="InterPro" id="IPR039523">
    <property type="entry name" value="RimK-rel_E_lig_ATP-grasp"/>
</dbReference>
<name>A0A7W2M625_9FLAO</name>
<dbReference type="AlphaFoldDB" id="A0A7W2M625"/>
<evidence type="ECO:0000313" key="3">
    <source>
        <dbReference type="Proteomes" id="UP000541857"/>
    </source>
</evidence>
<organism evidence="2 3">
    <name type="scientific">Gelidibacter maritimus</name>
    <dbReference type="NCBI Taxonomy" id="2761487"/>
    <lineage>
        <taxon>Bacteria</taxon>
        <taxon>Pseudomonadati</taxon>
        <taxon>Bacteroidota</taxon>
        <taxon>Flavobacteriia</taxon>
        <taxon>Flavobacteriales</taxon>
        <taxon>Flavobacteriaceae</taxon>
        <taxon>Gelidibacter</taxon>
    </lineage>
</organism>
<dbReference type="RefSeq" id="WP_182205683.1">
    <property type="nucleotide sequence ID" value="NZ_JACGLT010000008.1"/>
</dbReference>
<dbReference type="EMBL" id="JACGLT010000008">
    <property type="protein sequence ID" value="MBA6153390.1"/>
    <property type="molecule type" value="Genomic_DNA"/>
</dbReference>
<gene>
    <name evidence="2" type="ORF">H3Z82_11680</name>
</gene>